<sequence>MADTFKGIITADGKKRQLPYRNVIETPVSDETLSIQGAFADSKAVGDKFKEAKTETDSLKEDLSNKITKFYASSQGETNLADSDNGKIQDMMLYGKSSQ</sequence>
<proteinExistence type="predicted"/>
<dbReference type="RefSeq" id="WP_147335471.1">
    <property type="nucleotide sequence ID" value="NZ_QRUH01000036.1"/>
</dbReference>
<dbReference type="AlphaFoldDB" id="A0A412EL07"/>
<gene>
    <name evidence="1" type="ORF">DWY46_19405</name>
</gene>
<accession>A0A412EL07</accession>
<name>A0A412EL07_9FIRM</name>
<comment type="caution">
    <text evidence="1">The sequence shown here is derived from an EMBL/GenBank/DDBJ whole genome shotgun (WGS) entry which is preliminary data.</text>
</comment>
<reference evidence="1 2" key="1">
    <citation type="submission" date="2018-08" db="EMBL/GenBank/DDBJ databases">
        <title>A genome reference for cultivated species of the human gut microbiota.</title>
        <authorList>
            <person name="Zou Y."/>
            <person name="Xue W."/>
            <person name="Luo G."/>
        </authorList>
    </citation>
    <scope>NUCLEOTIDE SEQUENCE [LARGE SCALE GENOMIC DNA]</scope>
    <source>
        <strain evidence="1 2">AF25-21</strain>
    </source>
</reference>
<dbReference type="EMBL" id="QRUH01000036">
    <property type="protein sequence ID" value="RGR43980.1"/>
    <property type="molecule type" value="Genomic_DNA"/>
</dbReference>
<evidence type="ECO:0000313" key="2">
    <source>
        <dbReference type="Proteomes" id="UP000285839"/>
    </source>
</evidence>
<organism evidence="1 2">
    <name type="scientific">Blautia obeum</name>
    <dbReference type="NCBI Taxonomy" id="40520"/>
    <lineage>
        <taxon>Bacteria</taxon>
        <taxon>Bacillati</taxon>
        <taxon>Bacillota</taxon>
        <taxon>Clostridia</taxon>
        <taxon>Lachnospirales</taxon>
        <taxon>Lachnospiraceae</taxon>
        <taxon>Blautia</taxon>
    </lineage>
</organism>
<feature type="non-terminal residue" evidence="1">
    <location>
        <position position="99"/>
    </location>
</feature>
<evidence type="ECO:0000313" key="1">
    <source>
        <dbReference type="EMBL" id="RGR43980.1"/>
    </source>
</evidence>
<dbReference type="Proteomes" id="UP000285839">
    <property type="component" value="Unassembled WGS sequence"/>
</dbReference>
<protein>
    <submittedName>
        <fullName evidence="1">Uncharacterized protein</fullName>
    </submittedName>
</protein>